<keyword evidence="4 6" id="KW-0378">Hydrolase</keyword>
<dbReference type="PROSITE" id="PS00972">
    <property type="entry name" value="USP_1"/>
    <property type="match status" value="1"/>
</dbReference>
<comment type="similarity">
    <text evidence="6">Belongs to the peptidase C19 family.</text>
</comment>
<dbReference type="InterPro" id="IPR050164">
    <property type="entry name" value="Peptidase_C19"/>
</dbReference>
<dbReference type="InterPro" id="IPR038765">
    <property type="entry name" value="Papain-like_cys_pep_sf"/>
</dbReference>
<comment type="catalytic activity">
    <reaction evidence="1 6">
        <text>Thiol-dependent hydrolysis of ester, thioester, amide, peptide and isopeptide bonds formed by the C-terminal Gly of ubiquitin (a 76-residue protein attached to proteins as an intracellular targeting signal).</text>
        <dbReference type="EC" id="3.4.19.12"/>
    </reaction>
</comment>
<feature type="compositionally biased region" description="Polar residues" evidence="7">
    <location>
        <begin position="95"/>
        <end position="107"/>
    </location>
</feature>
<organism evidence="9 10">
    <name type="scientific">Basidiobolus ranarum</name>
    <dbReference type="NCBI Taxonomy" id="34480"/>
    <lineage>
        <taxon>Eukaryota</taxon>
        <taxon>Fungi</taxon>
        <taxon>Fungi incertae sedis</taxon>
        <taxon>Zoopagomycota</taxon>
        <taxon>Entomophthoromycotina</taxon>
        <taxon>Basidiobolomycetes</taxon>
        <taxon>Basidiobolales</taxon>
        <taxon>Basidiobolaceae</taxon>
        <taxon>Basidiobolus</taxon>
    </lineage>
</organism>
<dbReference type="Gene3D" id="3.90.70.10">
    <property type="entry name" value="Cysteine proteinases"/>
    <property type="match status" value="1"/>
</dbReference>
<dbReference type="EC" id="3.4.19.12" evidence="6"/>
<keyword evidence="5 6" id="KW-0788">Thiol protease</keyword>
<evidence type="ECO:0000256" key="3">
    <source>
        <dbReference type="ARBA" id="ARBA00022786"/>
    </source>
</evidence>
<gene>
    <name evidence="9" type="ORF">K7432_009615</name>
</gene>
<evidence type="ECO:0000313" key="10">
    <source>
        <dbReference type="Proteomes" id="UP001479436"/>
    </source>
</evidence>
<feature type="compositionally biased region" description="Low complexity" evidence="7">
    <location>
        <begin position="75"/>
        <end position="90"/>
    </location>
</feature>
<dbReference type="PANTHER" id="PTHR24006">
    <property type="entry name" value="UBIQUITIN CARBOXYL-TERMINAL HYDROLASE"/>
    <property type="match status" value="1"/>
</dbReference>
<feature type="region of interest" description="Disordered" evidence="7">
    <location>
        <begin position="75"/>
        <end position="107"/>
    </location>
</feature>
<evidence type="ECO:0000313" key="9">
    <source>
        <dbReference type="EMBL" id="KAK9763579.1"/>
    </source>
</evidence>
<dbReference type="PANTHER" id="PTHR24006:SF687">
    <property type="entry name" value="UBIQUITIN CARBOXYL-TERMINAL HYDROLASE 10"/>
    <property type="match status" value="1"/>
</dbReference>
<dbReference type="Proteomes" id="UP001479436">
    <property type="component" value="Unassembled WGS sequence"/>
</dbReference>
<dbReference type="InterPro" id="IPR018200">
    <property type="entry name" value="USP_CS"/>
</dbReference>
<dbReference type="Pfam" id="PF00443">
    <property type="entry name" value="UCH"/>
    <property type="match status" value="1"/>
</dbReference>
<evidence type="ECO:0000259" key="8">
    <source>
        <dbReference type="PROSITE" id="PS50235"/>
    </source>
</evidence>
<keyword evidence="2 6" id="KW-0645">Protease</keyword>
<feature type="domain" description="USP" evidence="8">
    <location>
        <begin position="136"/>
        <end position="492"/>
    </location>
</feature>
<reference evidence="9 10" key="1">
    <citation type="submission" date="2023-04" db="EMBL/GenBank/DDBJ databases">
        <title>Genome of Basidiobolus ranarum AG-B5.</title>
        <authorList>
            <person name="Stajich J.E."/>
            <person name="Carter-House D."/>
            <person name="Gryganskyi A."/>
        </authorList>
    </citation>
    <scope>NUCLEOTIDE SEQUENCE [LARGE SCALE GENOMIC DNA]</scope>
    <source>
        <strain evidence="9 10">AG-B5</strain>
    </source>
</reference>
<dbReference type="EMBL" id="JASJQH010000605">
    <property type="protein sequence ID" value="KAK9763579.1"/>
    <property type="molecule type" value="Genomic_DNA"/>
</dbReference>
<evidence type="ECO:0000256" key="6">
    <source>
        <dbReference type="RuleBase" id="RU366025"/>
    </source>
</evidence>
<evidence type="ECO:0000256" key="4">
    <source>
        <dbReference type="ARBA" id="ARBA00022801"/>
    </source>
</evidence>
<dbReference type="SUPFAM" id="SSF54001">
    <property type="entry name" value="Cysteine proteinases"/>
    <property type="match status" value="1"/>
</dbReference>
<keyword evidence="3 6" id="KW-0833">Ubl conjugation pathway</keyword>
<evidence type="ECO:0000256" key="1">
    <source>
        <dbReference type="ARBA" id="ARBA00000707"/>
    </source>
</evidence>
<keyword evidence="10" id="KW-1185">Reference proteome</keyword>
<protein>
    <recommendedName>
        <fullName evidence="6">Ubiquitin carboxyl-terminal hydrolase</fullName>
        <ecNumber evidence="6">3.4.19.12</ecNumber>
    </recommendedName>
</protein>
<dbReference type="CDD" id="cd02257">
    <property type="entry name" value="Peptidase_C19"/>
    <property type="match status" value="1"/>
</dbReference>
<comment type="caution">
    <text evidence="9">The sequence shown here is derived from an EMBL/GenBank/DDBJ whole genome shotgun (WGS) entry which is preliminary data.</text>
</comment>
<dbReference type="PROSITE" id="PS50235">
    <property type="entry name" value="USP_3"/>
    <property type="match status" value="1"/>
</dbReference>
<accession>A0ABR2WPZ8</accession>
<sequence length="497" mass="55504">MKTISHPYYTLGDLSREEINEVVDYYATFSLPWKIQNPSTLSQDTTTTTNHVAETIPPVAKSWADLVKNQNKAKAAAAAANSQSSNSADQDSTKKASTMKDTTKSAKTNGHTILHGIDNVLHNYKVSFDGKLIRPRGLVNNGNMCFMNAILQPLAHISPFYALVKEISKNVAHSFKSKTPLIDSLVMFVNEFQEGPDVETKGTIEYEDAFVPEYVYDALRGLKRFNSMRGRQEDAEEFLGFLLDGLHEEFMSILPKIEELQDDSDQLNHDSTNVTEGASEWMEVGPRNRTSITRATEVMETPIKKIFGGQVRSILRCPGSKDSVTLEPFQALQLDIAPDEVHTIEDALLNVTKLDLIDGFTTSQGIQVEATRQTLIETLPPVLILHLKRFEYDSVGGIQKVHKHIEYPIDLKVAPEIVSPSKGVSKPISYKLLGVVYHHGKLAAGGHYTCDVLRQNDEWLHMDDTNITRIPESEVVAEHSDRLAYLLFYGKSNLIDS</sequence>
<proteinExistence type="inferred from homology"/>
<dbReference type="InterPro" id="IPR001394">
    <property type="entry name" value="Peptidase_C19_UCH"/>
</dbReference>
<dbReference type="InterPro" id="IPR028889">
    <property type="entry name" value="USP"/>
</dbReference>
<evidence type="ECO:0000256" key="2">
    <source>
        <dbReference type="ARBA" id="ARBA00022670"/>
    </source>
</evidence>
<name>A0ABR2WPZ8_9FUNG</name>
<dbReference type="PROSITE" id="PS00973">
    <property type="entry name" value="USP_2"/>
    <property type="match status" value="1"/>
</dbReference>
<evidence type="ECO:0000256" key="7">
    <source>
        <dbReference type="SAM" id="MobiDB-lite"/>
    </source>
</evidence>
<evidence type="ECO:0000256" key="5">
    <source>
        <dbReference type="ARBA" id="ARBA00022807"/>
    </source>
</evidence>